<evidence type="ECO:0000256" key="5">
    <source>
        <dbReference type="ARBA" id="ARBA00022833"/>
    </source>
</evidence>
<dbReference type="GO" id="GO:0034271">
    <property type="term" value="C:phosphatidylinositol 3-kinase complex, class III, type I"/>
    <property type="evidence" value="ECO:0007669"/>
    <property type="project" value="TreeGrafter"/>
</dbReference>
<evidence type="ECO:0000256" key="2">
    <source>
        <dbReference type="ARBA" id="ARBA00022723"/>
    </source>
</evidence>
<dbReference type="VEuPathDB" id="TriTrypDB:TM35_000171310"/>
<evidence type="ECO:0000313" key="11">
    <source>
        <dbReference type="Proteomes" id="UP000192257"/>
    </source>
</evidence>
<evidence type="ECO:0000256" key="3">
    <source>
        <dbReference type="ARBA" id="ARBA00022771"/>
    </source>
</evidence>
<evidence type="ECO:0000256" key="4">
    <source>
        <dbReference type="ARBA" id="ARBA00022777"/>
    </source>
</evidence>
<dbReference type="GO" id="GO:0005777">
    <property type="term" value="C:peroxisome"/>
    <property type="evidence" value="ECO:0007669"/>
    <property type="project" value="TreeGrafter"/>
</dbReference>
<dbReference type="InterPro" id="IPR036940">
    <property type="entry name" value="PI3/4_kinase_cat_sf"/>
</dbReference>
<dbReference type="SMART" id="SM00146">
    <property type="entry name" value="PI3Kc"/>
    <property type="match status" value="1"/>
</dbReference>
<evidence type="ECO:0000256" key="7">
    <source>
        <dbReference type="SAM" id="MobiDB-lite"/>
    </source>
</evidence>
<dbReference type="Gene3D" id="3.30.1010.10">
    <property type="entry name" value="Phosphatidylinositol 3-kinase Catalytic Subunit, Chain A, domain 4"/>
    <property type="match status" value="1"/>
</dbReference>
<feature type="domain" description="PI3K/PI4K catalytic" evidence="9">
    <location>
        <begin position="710"/>
        <end position="1043"/>
    </location>
</feature>
<feature type="region of interest" description="Disordered" evidence="7">
    <location>
        <begin position="934"/>
        <end position="976"/>
    </location>
</feature>
<dbReference type="SUPFAM" id="SSF56112">
    <property type="entry name" value="Protein kinase-like (PK-like)"/>
    <property type="match status" value="1"/>
</dbReference>
<dbReference type="RefSeq" id="XP_028882325.1">
    <property type="nucleotide sequence ID" value="XM_029026210.1"/>
</dbReference>
<dbReference type="Gene3D" id="1.10.1070.11">
    <property type="entry name" value="Phosphatidylinositol 3-/4-kinase, catalytic domain"/>
    <property type="match status" value="1"/>
</dbReference>
<evidence type="ECO:0000256" key="1">
    <source>
        <dbReference type="ARBA" id="ARBA00022679"/>
    </source>
</evidence>
<keyword evidence="11" id="KW-1185">Reference proteome</keyword>
<dbReference type="AlphaFoldDB" id="A0A1X0NVL8"/>
<reference evidence="10 11" key="1">
    <citation type="submission" date="2017-03" db="EMBL/GenBank/DDBJ databases">
        <title>An alternative strategy for trypanosome survival in the mammalian bloodstream revealed through genome and transcriptome analysis of the ubiquitous bovine parasite Trypanosoma (Megatrypanum) theileri.</title>
        <authorList>
            <person name="Kelly S."/>
            <person name="Ivens A."/>
            <person name="Mott A."/>
            <person name="O'Neill E."/>
            <person name="Emms D."/>
            <person name="Macleod O."/>
            <person name="Voorheis P."/>
            <person name="Matthews J."/>
            <person name="Matthews K."/>
            <person name="Carrington M."/>
        </authorList>
    </citation>
    <scope>NUCLEOTIDE SEQUENCE [LARGE SCALE GENOMIC DNA]</scope>
    <source>
        <strain evidence="10">Edinburgh</strain>
    </source>
</reference>
<dbReference type="Proteomes" id="UP000192257">
    <property type="component" value="Unassembled WGS sequence"/>
</dbReference>
<keyword evidence="3 6" id="KW-0863">Zinc-finger</keyword>
<dbReference type="STRING" id="67003.A0A1X0NVL8"/>
<accession>A0A1X0NVL8</accession>
<dbReference type="GO" id="GO:0008270">
    <property type="term" value="F:zinc ion binding"/>
    <property type="evidence" value="ECO:0007669"/>
    <property type="project" value="UniProtKB-KW"/>
</dbReference>
<dbReference type="GO" id="GO:0034272">
    <property type="term" value="C:phosphatidylinositol 3-kinase complex, class III, type II"/>
    <property type="evidence" value="ECO:0007669"/>
    <property type="project" value="TreeGrafter"/>
</dbReference>
<feature type="region of interest" description="Disordered" evidence="7">
    <location>
        <begin position="819"/>
        <end position="839"/>
    </location>
</feature>
<comment type="caution">
    <text evidence="10">The sequence shown here is derived from an EMBL/GenBank/DDBJ whole genome shotgun (WGS) entry which is preliminary data.</text>
</comment>
<evidence type="ECO:0000313" key="10">
    <source>
        <dbReference type="EMBL" id="ORC88259.1"/>
    </source>
</evidence>
<dbReference type="SMART" id="SM00064">
    <property type="entry name" value="FYVE"/>
    <property type="match status" value="1"/>
</dbReference>
<dbReference type="GO" id="GO:0006897">
    <property type="term" value="P:endocytosis"/>
    <property type="evidence" value="ECO:0007669"/>
    <property type="project" value="TreeGrafter"/>
</dbReference>
<proteinExistence type="predicted"/>
<dbReference type="InterPro" id="IPR000306">
    <property type="entry name" value="Znf_FYVE"/>
</dbReference>
<dbReference type="InterPro" id="IPR011011">
    <property type="entry name" value="Znf_FYVE_PHD"/>
</dbReference>
<dbReference type="PROSITE" id="PS50290">
    <property type="entry name" value="PI3_4_KINASE_3"/>
    <property type="match status" value="1"/>
</dbReference>
<keyword evidence="4 10" id="KW-0418">Kinase</keyword>
<evidence type="ECO:0000259" key="9">
    <source>
        <dbReference type="PROSITE" id="PS50290"/>
    </source>
</evidence>
<dbReference type="Pfam" id="PF00454">
    <property type="entry name" value="PI3_PI4_kinase"/>
    <property type="match status" value="1"/>
</dbReference>
<sequence length="1128" mass="129931">MTNESHDFDMLAVDVIFGDGTRCSLDCADSVYLFQLLLRPTVCLSFGTAESVRLLKETMTLYQNETMSQRSLFLTSRKYHQKDVKSNSAPCDAVVTEPAVSATNLPTQQEEMNKMPELCAHIRRLTENRKMFMEVLELVARLELESLLPFFCTEFGRIFEEEVRQKCNVRLSCVHEGYSIDLFKIDSFRRCVIAAFALDTTSSLVRVEDILQLQQQPLIQGAGITDDRNNMVVSWAQRWSKQLREDRYFFPTTQYVDDLTQSVDPGITVVYDKSCFDEEFATEFARHPFQNPAWEADEAVKKCPVCGGTFASWSTFSFNAVRASHCRCCGRRICTQCTAWELDRSIARLSKPGGPEEGRMRRVCKHCYDKAERLNIHAFLCEIFLRSGLSLTEIALLRSINAQWKGAAELCLSDYRSSLYQNTSCNSVVATHTSRMLANSVNSLSGHPEALLFLFISIDWNNESLLEAAYTAVKTTVMNVTGPSDMRHPGASFWRPHTSHWHMLCTRACGLMLPQFFAVKMLKCLDRAPIDNTTAKSMRIMITQSILLDTVASLDHRVCESLVPLLLDAFDMKSCESFATSVLMEIAKLDQGLALVIYQETLTRSQRDNLSYHTLREHVMIVDKTIRPQKHQWFKNTLAFLNLLRTWDLYTKQLNVADIRREFHERMRDAKLVTADVPVPQKYFTDSCSPVPIAPMLFPFDVSILITHIGINEIIKMNSNLQPLLIPLIDSEGVKHKILFKRENLEKDKVMCIMSRFLQWVLYKQLGHVVLPTYHAIPLTFNSGIIEFVEDGQTVQQVITKYRDHRLLQHLIQLERRQKQERKKQQQQQQEVKDVEGEGHRGSVKQDLKKFFTGVRESFLCSAKFFILTNYIFAIGDRHRDNVMVHPSGAIFHIDYGMLLNSRTLAERVIEGYVRFDKDLEECVLEFMRERDSLSPPFSSMKTQQQQQQQQYENKRQEERQYGQQMSPESEGISAHKGEPSALLSEFLMETADWFLEVRPYAGILYHLLSHVVLRGALDGVSSPEALTTLMQTIFMRDAAEETCKKLFCDRVRRSRGQTWFKDLTHDTQKRTWSMVSRGYNWMRGLTALSRIDPTPAREGATTAETNREDEYERHEPQEEGYHDIYPN</sequence>
<dbReference type="EMBL" id="NBCO01000017">
    <property type="protein sequence ID" value="ORC88259.1"/>
    <property type="molecule type" value="Genomic_DNA"/>
</dbReference>
<dbReference type="PANTHER" id="PTHR10048:SF7">
    <property type="entry name" value="PHOSPHATIDYLINOSITOL 3-KINASE CATALYTIC SUBUNIT TYPE 3"/>
    <property type="match status" value="1"/>
</dbReference>
<protein>
    <submittedName>
        <fullName evidence="10">Phosphatidylinositol kinase</fullName>
    </submittedName>
</protein>
<dbReference type="Gene3D" id="3.30.40.10">
    <property type="entry name" value="Zinc/RING finger domain, C3HC4 (zinc finger)"/>
    <property type="match status" value="1"/>
</dbReference>
<dbReference type="Pfam" id="PF01363">
    <property type="entry name" value="FYVE"/>
    <property type="match status" value="1"/>
</dbReference>
<evidence type="ECO:0000259" key="8">
    <source>
        <dbReference type="PROSITE" id="PS50178"/>
    </source>
</evidence>
<dbReference type="GO" id="GO:0048015">
    <property type="term" value="P:phosphatidylinositol-mediated signaling"/>
    <property type="evidence" value="ECO:0007669"/>
    <property type="project" value="TreeGrafter"/>
</dbReference>
<feature type="region of interest" description="Disordered" evidence="7">
    <location>
        <begin position="1093"/>
        <end position="1128"/>
    </location>
</feature>
<dbReference type="OrthoDB" id="244781at2759"/>
<dbReference type="GO" id="GO:0016303">
    <property type="term" value="F:1-phosphatidylinositol-3-kinase activity"/>
    <property type="evidence" value="ECO:0007669"/>
    <property type="project" value="TreeGrafter"/>
</dbReference>
<keyword evidence="5" id="KW-0862">Zinc</keyword>
<dbReference type="GO" id="GO:0000407">
    <property type="term" value="C:phagophore assembly site"/>
    <property type="evidence" value="ECO:0007669"/>
    <property type="project" value="TreeGrafter"/>
</dbReference>
<name>A0A1X0NVL8_9TRYP</name>
<keyword evidence="1" id="KW-0808">Transferase</keyword>
<dbReference type="GO" id="GO:0000045">
    <property type="term" value="P:autophagosome assembly"/>
    <property type="evidence" value="ECO:0007669"/>
    <property type="project" value="TreeGrafter"/>
</dbReference>
<feature type="compositionally biased region" description="Basic and acidic residues" evidence="7">
    <location>
        <begin position="1106"/>
        <end position="1128"/>
    </location>
</feature>
<dbReference type="GeneID" id="39985990"/>
<dbReference type="InterPro" id="IPR015433">
    <property type="entry name" value="PI3/4_kinase"/>
</dbReference>
<dbReference type="InterPro" id="IPR000403">
    <property type="entry name" value="PI3/4_kinase_cat_dom"/>
</dbReference>
<keyword evidence="2" id="KW-0479">Metal-binding</keyword>
<dbReference type="GO" id="GO:0005768">
    <property type="term" value="C:endosome"/>
    <property type="evidence" value="ECO:0007669"/>
    <property type="project" value="TreeGrafter"/>
</dbReference>
<dbReference type="InterPro" id="IPR013083">
    <property type="entry name" value="Znf_RING/FYVE/PHD"/>
</dbReference>
<dbReference type="SUPFAM" id="SSF57903">
    <property type="entry name" value="FYVE/PHD zinc finger"/>
    <property type="match status" value="1"/>
</dbReference>
<evidence type="ECO:0000256" key="6">
    <source>
        <dbReference type="PROSITE-ProRule" id="PRU00091"/>
    </source>
</evidence>
<dbReference type="PROSITE" id="PS50178">
    <property type="entry name" value="ZF_FYVE"/>
    <property type="match status" value="1"/>
</dbReference>
<feature type="domain" description="FYVE-type" evidence="8">
    <location>
        <begin position="297"/>
        <end position="372"/>
    </location>
</feature>
<dbReference type="PANTHER" id="PTHR10048">
    <property type="entry name" value="PHOSPHATIDYLINOSITOL KINASE"/>
    <property type="match status" value="1"/>
</dbReference>
<organism evidence="10 11">
    <name type="scientific">Trypanosoma theileri</name>
    <dbReference type="NCBI Taxonomy" id="67003"/>
    <lineage>
        <taxon>Eukaryota</taxon>
        <taxon>Discoba</taxon>
        <taxon>Euglenozoa</taxon>
        <taxon>Kinetoplastea</taxon>
        <taxon>Metakinetoplastina</taxon>
        <taxon>Trypanosomatida</taxon>
        <taxon>Trypanosomatidae</taxon>
        <taxon>Trypanosoma</taxon>
    </lineage>
</organism>
<dbReference type="InterPro" id="IPR017455">
    <property type="entry name" value="Znf_FYVE-rel"/>
</dbReference>
<dbReference type="InterPro" id="IPR011009">
    <property type="entry name" value="Kinase-like_dom_sf"/>
</dbReference>
<gene>
    <name evidence="10" type="ORF">TM35_000171310</name>
</gene>